<dbReference type="Proteomes" id="UP000178735">
    <property type="component" value="Unassembled WGS sequence"/>
</dbReference>
<protein>
    <submittedName>
        <fullName evidence="3">Pyruvate carboxylase subunit B</fullName>
    </submittedName>
</protein>
<evidence type="ECO:0000313" key="4">
    <source>
        <dbReference type="Proteomes" id="UP000178735"/>
    </source>
</evidence>
<dbReference type="GO" id="GO:0005737">
    <property type="term" value="C:cytoplasm"/>
    <property type="evidence" value="ECO:0007669"/>
    <property type="project" value="TreeGrafter"/>
</dbReference>
<dbReference type="CDD" id="cd07937">
    <property type="entry name" value="DRE_TIM_PC_TC_5S"/>
    <property type="match status" value="1"/>
</dbReference>
<dbReference type="Pfam" id="PF00682">
    <property type="entry name" value="HMGL-like"/>
    <property type="match status" value="1"/>
</dbReference>
<dbReference type="InterPro" id="IPR055268">
    <property type="entry name" value="PCB-like"/>
</dbReference>
<dbReference type="STRING" id="1817813.A2008_00015"/>
<gene>
    <name evidence="3" type="ORF">A2008_00015</name>
</gene>
<dbReference type="Pfam" id="PF02436">
    <property type="entry name" value="PYC_OADA"/>
    <property type="match status" value="1"/>
</dbReference>
<keyword evidence="3" id="KW-0670">Pyruvate</keyword>
<dbReference type="Gene3D" id="3.20.20.70">
    <property type="entry name" value="Aldolase class I"/>
    <property type="match status" value="1"/>
</dbReference>
<proteinExistence type="predicted"/>
<dbReference type="EMBL" id="MGFH01000047">
    <property type="protein sequence ID" value="OGM07252.1"/>
    <property type="molecule type" value="Genomic_DNA"/>
</dbReference>
<dbReference type="InterPro" id="IPR013785">
    <property type="entry name" value="Aldolase_TIM"/>
</dbReference>
<dbReference type="InterPro" id="IPR003379">
    <property type="entry name" value="Carboxylase_cons_dom"/>
</dbReference>
<dbReference type="SUPFAM" id="SSF89000">
    <property type="entry name" value="post-HMGL domain-like"/>
    <property type="match status" value="1"/>
</dbReference>
<reference evidence="3 4" key="1">
    <citation type="journal article" date="2016" name="Nat. Commun.">
        <title>Thousands of microbial genomes shed light on interconnected biogeochemical processes in an aquifer system.</title>
        <authorList>
            <person name="Anantharaman K."/>
            <person name="Brown C.T."/>
            <person name="Hug L.A."/>
            <person name="Sharon I."/>
            <person name="Castelle C.J."/>
            <person name="Probst A.J."/>
            <person name="Thomas B.C."/>
            <person name="Singh A."/>
            <person name="Wilkins M.J."/>
            <person name="Karaoz U."/>
            <person name="Brodie E.L."/>
            <person name="Williams K.H."/>
            <person name="Hubbard S.S."/>
            <person name="Banfield J.F."/>
        </authorList>
    </citation>
    <scope>NUCLEOTIDE SEQUENCE [LARGE SCALE GENOMIC DNA]</scope>
</reference>
<comment type="caution">
    <text evidence="3">The sequence shown here is derived from an EMBL/GenBank/DDBJ whole genome shotgun (WGS) entry which is preliminary data.</text>
</comment>
<dbReference type="PANTHER" id="PTHR43778">
    <property type="entry name" value="PYRUVATE CARBOXYLASE"/>
    <property type="match status" value="1"/>
</dbReference>
<evidence type="ECO:0000256" key="1">
    <source>
        <dbReference type="SAM" id="MobiDB-lite"/>
    </source>
</evidence>
<dbReference type="PANTHER" id="PTHR43778:SF2">
    <property type="entry name" value="PYRUVATE CARBOXYLASE, MITOCHONDRIAL"/>
    <property type="match status" value="1"/>
</dbReference>
<evidence type="ECO:0000313" key="3">
    <source>
        <dbReference type="EMBL" id="OGM07252.1"/>
    </source>
</evidence>
<evidence type="ECO:0000259" key="2">
    <source>
        <dbReference type="PROSITE" id="PS50991"/>
    </source>
</evidence>
<organism evidence="3 4">
    <name type="scientific">Candidatus Wallbacteria bacterium GWC2_49_35</name>
    <dbReference type="NCBI Taxonomy" id="1817813"/>
    <lineage>
        <taxon>Bacteria</taxon>
        <taxon>Candidatus Walliibacteriota</taxon>
    </lineage>
</organism>
<sequence>MPKITETIFRDAHQSLAATRIETSDMIPILEKIDEVGYWSLEMWGGATFDTCLRFLNENPWQRIREFKKHIKKTKLQMLLRGQNLVGYKHYADDIVEKFIQTAHETGIEVFRIFDALNDIRNMEFSIKVAKKCGAIVQGTVNYTISPVHKLQSFIDVAKQLRDSGSDIICIKDMAGLISPAIAFELISKMKKETGLPVALHSHCTTGMAPISYFKAAEAGVDHLDTALSPFSSGTSQPTTETLVAVLDESGYKTGVDAKHFTDITRYFENLKEKYQYLISPLAERIDVRALIYQVPGGMFTNLVSQLEKQGAMDKFEAVLAEIPKVREDLGWVPLVTPTSQIVGTQATLNVIMGQRYKVIIQEVKDICKGLYGRTPAEINPEVIKLAIGDHARITGRPADTIAPEWQKCKDAVKQYSDKDEDILSYALFPQVAIEFFENQKNPMKKEQAGDATKSSKQTHPEKQFVLNINGEKYEVGIAEVVMEAGAASTGC</sequence>
<dbReference type="GO" id="GO:0004736">
    <property type="term" value="F:pyruvate carboxylase activity"/>
    <property type="evidence" value="ECO:0007669"/>
    <property type="project" value="TreeGrafter"/>
</dbReference>
<dbReference type="PROSITE" id="PS50991">
    <property type="entry name" value="PYR_CT"/>
    <property type="match status" value="1"/>
</dbReference>
<feature type="domain" description="Pyruvate carboxyltransferase" evidence="2">
    <location>
        <begin position="2"/>
        <end position="262"/>
    </location>
</feature>
<dbReference type="AlphaFoldDB" id="A0A1F7WWN1"/>
<accession>A0A1F7WWN1</accession>
<feature type="region of interest" description="Disordered" evidence="1">
    <location>
        <begin position="443"/>
        <end position="462"/>
    </location>
</feature>
<dbReference type="SUPFAM" id="SSF51569">
    <property type="entry name" value="Aldolase"/>
    <property type="match status" value="1"/>
</dbReference>
<dbReference type="InterPro" id="IPR000891">
    <property type="entry name" value="PYR_CT"/>
</dbReference>
<name>A0A1F7WWN1_9BACT</name>
<dbReference type="GO" id="GO:0006094">
    <property type="term" value="P:gluconeogenesis"/>
    <property type="evidence" value="ECO:0007669"/>
    <property type="project" value="TreeGrafter"/>
</dbReference>
<dbReference type="NCBIfam" id="NF006761">
    <property type="entry name" value="PRK09282.1"/>
    <property type="match status" value="1"/>
</dbReference>